<dbReference type="InterPro" id="IPR007712">
    <property type="entry name" value="RelE/ParE_toxin"/>
</dbReference>
<dbReference type="InterPro" id="IPR035093">
    <property type="entry name" value="RelE/ParE_toxin_dom_sf"/>
</dbReference>
<evidence type="ECO:0000313" key="2">
    <source>
        <dbReference type="EMBL" id="OGH75705.1"/>
    </source>
</evidence>
<protein>
    <recommendedName>
        <fullName evidence="4">Type II toxin-antitoxin system mRNA interferase toxin, RelE/StbE family</fullName>
    </recommendedName>
</protein>
<evidence type="ECO:0008006" key="4">
    <source>
        <dbReference type="Google" id="ProtNLM"/>
    </source>
</evidence>
<evidence type="ECO:0000313" key="3">
    <source>
        <dbReference type="Proteomes" id="UP000178347"/>
    </source>
</evidence>
<dbReference type="Gene3D" id="3.30.2310.20">
    <property type="entry name" value="RelE-like"/>
    <property type="match status" value="1"/>
</dbReference>
<sequence>MNINFSPRFKRAYKKLPPRIQDDFDKQMKVFMRNPNHPSLKTHKLKGRLQECFVFRLQNGYRVLFDFIASDSVDLLDAGSHDIYKKR</sequence>
<dbReference type="NCBIfam" id="TIGR02385">
    <property type="entry name" value="RelE_StbE"/>
    <property type="match status" value="1"/>
</dbReference>
<dbReference type="Proteomes" id="UP000178347">
    <property type="component" value="Unassembled WGS sequence"/>
</dbReference>
<dbReference type="EMBL" id="MFQN01000003">
    <property type="protein sequence ID" value="OGH75705.1"/>
    <property type="molecule type" value="Genomic_DNA"/>
</dbReference>
<gene>
    <name evidence="2" type="ORF">A3G00_03095</name>
</gene>
<keyword evidence="1" id="KW-1277">Toxin-antitoxin system</keyword>
<evidence type="ECO:0000256" key="1">
    <source>
        <dbReference type="ARBA" id="ARBA00022649"/>
    </source>
</evidence>
<accession>A0A1F6MVH7</accession>
<name>A0A1F6MVH7_9BACT</name>
<dbReference type="Pfam" id="PF15781">
    <property type="entry name" value="ParE-like_toxin"/>
    <property type="match status" value="1"/>
</dbReference>
<proteinExistence type="predicted"/>
<dbReference type="InterPro" id="IPR031552">
    <property type="entry name" value="ParE-like_toxin"/>
</dbReference>
<dbReference type="STRING" id="1798692.A3G00_03095"/>
<organism evidence="2 3">
    <name type="scientific">Candidatus Magasanikbacteria bacterium RIFCSPLOWO2_12_FULL_43_12</name>
    <dbReference type="NCBI Taxonomy" id="1798692"/>
    <lineage>
        <taxon>Bacteria</taxon>
        <taxon>Candidatus Magasanikiibacteriota</taxon>
    </lineage>
</organism>
<dbReference type="AlphaFoldDB" id="A0A1F6MVH7"/>
<comment type="caution">
    <text evidence="2">The sequence shown here is derived from an EMBL/GenBank/DDBJ whole genome shotgun (WGS) entry which is preliminary data.</text>
</comment>
<reference evidence="2 3" key="1">
    <citation type="journal article" date="2016" name="Nat. Commun.">
        <title>Thousands of microbial genomes shed light on interconnected biogeochemical processes in an aquifer system.</title>
        <authorList>
            <person name="Anantharaman K."/>
            <person name="Brown C.T."/>
            <person name="Hug L.A."/>
            <person name="Sharon I."/>
            <person name="Castelle C.J."/>
            <person name="Probst A.J."/>
            <person name="Thomas B.C."/>
            <person name="Singh A."/>
            <person name="Wilkins M.J."/>
            <person name="Karaoz U."/>
            <person name="Brodie E.L."/>
            <person name="Williams K.H."/>
            <person name="Hubbard S.S."/>
            <person name="Banfield J.F."/>
        </authorList>
    </citation>
    <scope>NUCLEOTIDE SEQUENCE [LARGE SCALE GENOMIC DNA]</scope>
</reference>
<dbReference type="SUPFAM" id="SSF143011">
    <property type="entry name" value="RelE-like"/>
    <property type="match status" value="1"/>
</dbReference>